<dbReference type="VEuPathDB" id="FungiDB:RhiirA1_427555"/>
<dbReference type="VEuPathDB" id="FungiDB:FUN_007033"/>
<gene>
    <name evidence="2" type="ORF">RhiirC2_781885</name>
</gene>
<reference evidence="2 3" key="1">
    <citation type="submission" date="2016-04" db="EMBL/GenBank/DDBJ databases">
        <title>Genome analyses suggest a sexual origin of heterokaryosis in a supposedly ancient asexual fungus.</title>
        <authorList>
            <person name="Ropars J."/>
            <person name="Sedzielewska K."/>
            <person name="Noel J."/>
            <person name="Charron P."/>
            <person name="Farinelli L."/>
            <person name="Marton T."/>
            <person name="Kruger M."/>
            <person name="Pelin A."/>
            <person name="Brachmann A."/>
            <person name="Corradi N."/>
        </authorList>
    </citation>
    <scope>NUCLEOTIDE SEQUENCE [LARGE SCALE GENOMIC DNA]</scope>
    <source>
        <strain evidence="2 3">C2</strain>
    </source>
</reference>
<organism evidence="2 3">
    <name type="scientific">Rhizophagus irregularis</name>
    <dbReference type="NCBI Taxonomy" id="588596"/>
    <lineage>
        <taxon>Eukaryota</taxon>
        <taxon>Fungi</taxon>
        <taxon>Fungi incertae sedis</taxon>
        <taxon>Mucoromycota</taxon>
        <taxon>Glomeromycotina</taxon>
        <taxon>Glomeromycetes</taxon>
        <taxon>Glomerales</taxon>
        <taxon>Glomeraceae</taxon>
        <taxon>Rhizophagus</taxon>
    </lineage>
</organism>
<feature type="region of interest" description="Disordered" evidence="1">
    <location>
        <begin position="294"/>
        <end position="317"/>
    </location>
</feature>
<name>A0A2N1N4B8_9GLOM</name>
<evidence type="ECO:0000313" key="2">
    <source>
        <dbReference type="EMBL" id="PKK68727.1"/>
    </source>
</evidence>
<proteinExistence type="predicted"/>
<dbReference type="PANTHER" id="PTHR47718">
    <property type="entry name" value="OS01G0519700 PROTEIN"/>
    <property type="match status" value="1"/>
</dbReference>
<reference evidence="2 3" key="2">
    <citation type="submission" date="2017-10" db="EMBL/GenBank/DDBJ databases">
        <title>Extensive intraspecific genome diversity in a model arbuscular mycorrhizal fungus.</title>
        <authorList>
            <person name="Chen E.C.H."/>
            <person name="Morin E."/>
            <person name="Baudet D."/>
            <person name="Noel J."/>
            <person name="Ndikumana S."/>
            <person name="Charron P."/>
            <person name="St-Onge C."/>
            <person name="Giorgi J."/>
            <person name="Grigoriev I.V."/>
            <person name="Roux C."/>
            <person name="Martin F.M."/>
            <person name="Corradi N."/>
        </authorList>
    </citation>
    <scope>NUCLEOTIDE SEQUENCE [LARGE SCALE GENOMIC DNA]</scope>
    <source>
        <strain evidence="2 3">C2</strain>
    </source>
</reference>
<dbReference type="VEuPathDB" id="FungiDB:RhiirFUN_009706"/>
<dbReference type="AlphaFoldDB" id="A0A2N1N4B8"/>
<accession>A0A2N1N4B8</accession>
<dbReference type="EMBL" id="LLXL01000809">
    <property type="protein sequence ID" value="PKK68727.1"/>
    <property type="molecule type" value="Genomic_DNA"/>
</dbReference>
<evidence type="ECO:0000256" key="1">
    <source>
        <dbReference type="SAM" id="MobiDB-lite"/>
    </source>
</evidence>
<dbReference type="VEuPathDB" id="FungiDB:RhiirA1_534118"/>
<protein>
    <submittedName>
        <fullName evidence="2">Uncharacterized protein</fullName>
    </submittedName>
</protein>
<sequence length="502" mass="58993">MNLTHNHQMVDEYHQFFISNEQNISNDVKQQIALLRYASVDVSTIYAILKKEFGDCVTWVYNDIYNFIYQLEGIGLEKKEFDAEELECVIWMFSEQCINYSRFNNIVVFDNISKTNCFQSHLVFTKFLEMVNQHALLIIFTDDDRAMTNAYTKHLMKNVMKNLFAKLDNKWTSFINDLYKYLREIDISKFFSQWDVIKTSYPCINLFITNRKTKKKWAACFNCNIFIVNMITTTQREKSMNNIMKGYLDATFTSEVENLNKVQSKVQSNTLNIIPTVKNPLVIRKKGYPSNKRIKSAGELTDKSNNKKKKKADENANNNMSKNLSFDNFSHFNESDFLSNKLNLKNDQDKNIKYFYCGETLPNLLPSKVSEYLNDILMEKKLTHRIVEQYEFCLVYKELKSDLLKIIKSQRYSKFCIDAVKRIQEIGKSKVDHPLYQINYFESFQPEYYGPKGLEYLVQVLVSKTVIRLIAEDLEGIFLDIAKNVINDSIEFGFYIHKDSNT</sequence>
<comment type="caution">
    <text evidence="2">The sequence shown here is derived from an EMBL/GenBank/DDBJ whole genome shotgun (WGS) entry which is preliminary data.</text>
</comment>
<dbReference type="Proteomes" id="UP000233469">
    <property type="component" value="Unassembled WGS sequence"/>
</dbReference>
<evidence type="ECO:0000313" key="3">
    <source>
        <dbReference type="Proteomes" id="UP000233469"/>
    </source>
</evidence>
<dbReference type="PANTHER" id="PTHR47718:SF7">
    <property type="entry name" value="PROTEIN FAR1-RELATED SEQUENCE"/>
    <property type="match status" value="1"/>
</dbReference>